<evidence type="ECO:0000256" key="5">
    <source>
        <dbReference type="ARBA" id="ARBA00022806"/>
    </source>
</evidence>
<comment type="catalytic activity">
    <reaction evidence="11">
        <text>ATP + H2O = ADP + phosphate + H(+)</text>
        <dbReference type="Rhea" id="RHEA:13065"/>
        <dbReference type="ChEBI" id="CHEBI:15377"/>
        <dbReference type="ChEBI" id="CHEBI:15378"/>
        <dbReference type="ChEBI" id="CHEBI:30616"/>
        <dbReference type="ChEBI" id="CHEBI:43474"/>
        <dbReference type="ChEBI" id="CHEBI:456216"/>
        <dbReference type="EC" id="5.6.2.3"/>
    </reaction>
</comment>
<dbReference type="GO" id="GO:0008854">
    <property type="term" value="F:exodeoxyribonuclease V activity"/>
    <property type="evidence" value="ECO:0007669"/>
    <property type="project" value="InterPro"/>
</dbReference>
<dbReference type="CDD" id="cd18809">
    <property type="entry name" value="SF1_C_RecD"/>
    <property type="match status" value="1"/>
</dbReference>
<dbReference type="Gene3D" id="3.40.50.300">
    <property type="entry name" value="P-loop containing nucleotide triphosphate hydrolases"/>
    <property type="match status" value="3"/>
</dbReference>
<organism evidence="13 14">
    <name type="scientific">Luteibacter anthropi</name>
    <dbReference type="NCBI Taxonomy" id="564369"/>
    <lineage>
        <taxon>Bacteria</taxon>
        <taxon>Pseudomonadati</taxon>
        <taxon>Pseudomonadota</taxon>
        <taxon>Gammaproteobacteria</taxon>
        <taxon>Lysobacterales</taxon>
        <taxon>Rhodanobacteraceae</taxon>
        <taxon>Luteibacter</taxon>
    </lineage>
</organism>
<dbReference type="Gene3D" id="2.30.30.940">
    <property type="match status" value="1"/>
</dbReference>
<evidence type="ECO:0000259" key="12">
    <source>
        <dbReference type="SMART" id="SM00382"/>
    </source>
</evidence>
<dbReference type="GO" id="GO:0009338">
    <property type="term" value="C:exodeoxyribonuclease V complex"/>
    <property type="evidence" value="ECO:0007669"/>
    <property type="project" value="InterPro"/>
</dbReference>
<evidence type="ECO:0000256" key="6">
    <source>
        <dbReference type="ARBA" id="ARBA00022839"/>
    </source>
</evidence>
<evidence type="ECO:0000256" key="4">
    <source>
        <dbReference type="ARBA" id="ARBA00022801"/>
    </source>
</evidence>
<dbReference type="AlphaFoldDB" id="A0A7X5UE80"/>
<evidence type="ECO:0000313" key="13">
    <source>
        <dbReference type="EMBL" id="NII08878.1"/>
    </source>
</evidence>
<dbReference type="InterPro" id="IPR003593">
    <property type="entry name" value="AAA+_ATPase"/>
</dbReference>
<dbReference type="Gene3D" id="1.10.10.1020">
    <property type="entry name" value="RecBCD complex, subunit RecD, N-terminal domain"/>
    <property type="match status" value="1"/>
</dbReference>
<dbReference type="GO" id="GO:0005524">
    <property type="term" value="F:ATP binding"/>
    <property type="evidence" value="ECO:0007669"/>
    <property type="project" value="UniProtKB-UniRule"/>
</dbReference>
<keyword evidence="4 11" id="KW-0378">Hydrolase</keyword>
<dbReference type="GO" id="GO:0043139">
    <property type="term" value="F:5'-3' DNA helicase activity"/>
    <property type="evidence" value="ECO:0007669"/>
    <property type="project" value="UniProtKB-UniRule"/>
</dbReference>
<keyword evidence="6 11" id="KW-0269">Exonuclease</keyword>
<feature type="domain" description="AAA+ ATPase" evidence="12">
    <location>
        <begin position="157"/>
        <end position="358"/>
    </location>
</feature>
<evidence type="ECO:0000256" key="3">
    <source>
        <dbReference type="ARBA" id="ARBA00022763"/>
    </source>
</evidence>
<dbReference type="SUPFAM" id="SSF52540">
    <property type="entry name" value="P-loop containing nucleoside triphosphate hydrolases"/>
    <property type="match status" value="2"/>
</dbReference>
<gene>
    <name evidence="11 13" type="primary">recD</name>
    <name evidence="13" type="ORF">HBF25_21045</name>
</gene>
<evidence type="ECO:0000256" key="9">
    <source>
        <dbReference type="ARBA" id="ARBA00023204"/>
    </source>
</evidence>
<comment type="miscellaneous">
    <text evidence="11">In the RecBCD complex, RecB has a slow 3'-5' helicase, an exonuclease activity and loads RecA onto ssDNA, RecD has a fast 5'-3' helicase activity, while RecC stimulates the ATPase and processivity of the RecB helicase and contributes to recognition of the Chi site.</text>
</comment>
<evidence type="ECO:0000256" key="1">
    <source>
        <dbReference type="ARBA" id="ARBA00022722"/>
    </source>
</evidence>
<dbReference type="InterPro" id="IPR041851">
    <property type="entry name" value="RecD_N_sf"/>
</dbReference>
<comment type="subunit">
    <text evidence="11">Heterotrimer of RecB, RecC and RecD. All subunits contribute to DNA-binding.</text>
</comment>
<keyword evidence="7 11" id="KW-0067">ATP-binding</keyword>
<dbReference type="SMART" id="SM00382">
    <property type="entry name" value="AAA"/>
    <property type="match status" value="1"/>
</dbReference>
<evidence type="ECO:0000313" key="14">
    <source>
        <dbReference type="Proteomes" id="UP000490980"/>
    </source>
</evidence>
<accession>A0A7X5UE80</accession>
<keyword evidence="14" id="KW-1185">Reference proteome</keyword>
<keyword evidence="10 11" id="KW-0413">Isomerase</keyword>
<dbReference type="RefSeq" id="WP_166952510.1">
    <property type="nucleotide sequence ID" value="NZ_JAARLZ010000016.1"/>
</dbReference>
<protein>
    <recommendedName>
        <fullName evidence="11">RecBCD enzyme subunit RecD</fullName>
        <ecNumber evidence="11">5.6.2.3</ecNumber>
    </recommendedName>
    <alternativeName>
        <fullName evidence="11">DNA 5'-3' helicase subunit RecD</fullName>
    </alternativeName>
    <alternativeName>
        <fullName evidence="11">Exonuclease V subunit RecD</fullName>
        <shortName evidence="11">ExoV subunit RecD</shortName>
    </alternativeName>
    <alternativeName>
        <fullName evidence="11">Helicase/nuclease RecBCD subunit RecD</fullName>
    </alternativeName>
</protein>
<evidence type="ECO:0000256" key="8">
    <source>
        <dbReference type="ARBA" id="ARBA00023125"/>
    </source>
</evidence>
<dbReference type="InterPro" id="IPR050534">
    <property type="entry name" value="Coronavir_polyprotein_1ab"/>
</dbReference>
<keyword evidence="3 11" id="KW-0227">DNA damage</keyword>
<dbReference type="CDD" id="cd17933">
    <property type="entry name" value="DEXSc_RecD-like"/>
    <property type="match status" value="1"/>
</dbReference>
<dbReference type="Pfam" id="PF13538">
    <property type="entry name" value="UvrD_C_2"/>
    <property type="match status" value="1"/>
</dbReference>
<keyword evidence="8 11" id="KW-0238">DNA-binding</keyword>
<evidence type="ECO:0000256" key="11">
    <source>
        <dbReference type="HAMAP-Rule" id="MF_01487"/>
    </source>
</evidence>
<keyword evidence="2 11" id="KW-0547">Nucleotide-binding</keyword>
<dbReference type="Proteomes" id="UP000490980">
    <property type="component" value="Unassembled WGS sequence"/>
</dbReference>
<dbReference type="GO" id="GO:0017116">
    <property type="term" value="F:single-stranded DNA helicase activity"/>
    <property type="evidence" value="ECO:0007669"/>
    <property type="project" value="TreeGrafter"/>
</dbReference>
<evidence type="ECO:0000256" key="10">
    <source>
        <dbReference type="ARBA" id="ARBA00023235"/>
    </source>
</evidence>
<dbReference type="Pfam" id="PF13245">
    <property type="entry name" value="AAA_19"/>
    <property type="match status" value="1"/>
</dbReference>
<keyword evidence="1 11" id="KW-0540">Nuclease</keyword>
<dbReference type="NCBIfam" id="TIGR01447">
    <property type="entry name" value="recD"/>
    <property type="match status" value="1"/>
</dbReference>
<dbReference type="InterPro" id="IPR049550">
    <property type="entry name" value="RecD_N"/>
</dbReference>
<dbReference type="Pfam" id="PF21185">
    <property type="entry name" value="RecD_N"/>
    <property type="match status" value="1"/>
</dbReference>
<dbReference type="PANTHER" id="PTHR43788">
    <property type="entry name" value="DNA2/NAM7 HELICASE FAMILY MEMBER"/>
    <property type="match status" value="1"/>
</dbReference>
<evidence type="ECO:0000256" key="2">
    <source>
        <dbReference type="ARBA" id="ARBA00022741"/>
    </source>
</evidence>
<name>A0A7X5UE80_9GAMM</name>
<dbReference type="HAMAP" id="MF_01487">
    <property type="entry name" value="RecD"/>
    <property type="match status" value="1"/>
</dbReference>
<reference evidence="13 14" key="1">
    <citation type="submission" date="2020-03" db="EMBL/GenBank/DDBJ databases">
        <authorList>
            <person name="Lai Q."/>
        </authorList>
    </citation>
    <scope>NUCLEOTIDE SEQUENCE [LARGE SCALE GENOMIC DNA]</scope>
    <source>
        <strain evidence="13 14">CCUG 25036</strain>
    </source>
</reference>
<dbReference type="PANTHER" id="PTHR43788:SF6">
    <property type="entry name" value="DNA HELICASE B"/>
    <property type="match status" value="1"/>
</dbReference>
<dbReference type="EC" id="5.6.2.3" evidence="11"/>
<comment type="function">
    <text evidence="11">A helicase/nuclease that prepares dsDNA breaks (DSB) for recombinational DNA repair. Binds to DSBs and unwinds DNA via a highly rapid and processive ATP-dependent bidirectional helicase activity. Unwinds dsDNA until it encounters a Chi (crossover hotspot instigator) sequence from the 3' direction. Cuts ssDNA a few nucleotides 3' to the Chi site. The properties and activities of the enzyme are changed at Chi. The Chi-altered holoenzyme produces a long 3'-ssDNA overhang and facilitates RecA-binding to the ssDNA for homologous DNA recombination and repair. Holoenzyme degrades any linearized DNA that is unable to undergo homologous recombination. In the holoenzyme this subunit has ssDNA-dependent ATPase and 5'-3' helicase activity. When added to pre-assembled RecBC greatly stimulates nuclease activity and augments holoenzyme processivity. Negatively regulates the RecA-loading ability of RecBCD.</text>
</comment>
<comment type="similarity">
    <text evidence="11">Belongs to the RecD family.</text>
</comment>
<comment type="caution">
    <text evidence="13">The sequence shown here is derived from an EMBL/GenBank/DDBJ whole genome shotgun (WGS) entry which is preliminary data.</text>
</comment>
<evidence type="ECO:0000256" key="7">
    <source>
        <dbReference type="ARBA" id="ARBA00022840"/>
    </source>
</evidence>
<dbReference type="InterPro" id="IPR027417">
    <property type="entry name" value="P-loop_NTPase"/>
</dbReference>
<dbReference type="EMBL" id="JAARLZ010000016">
    <property type="protein sequence ID" value="NII08878.1"/>
    <property type="molecule type" value="Genomic_DNA"/>
</dbReference>
<keyword evidence="9 11" id="KW-0234">DNA repair</keyword>
<proteinExistence type="inferred from homology"/>
<dbReference type="GO" id="GO:0003677">
    <property type="term" value="F:DNA binding"/>
    <property type="evidence" value="ECO:0007669"/>
    <property type="project" value="UniProtKB-UniRule"/>
</dbReference>
<dbReference type="GO" id="GO:0000724">
    <property type="term" value="P:double-strand break repair via homologous recombination"/>
    <property type="evidence" value="ECO:0007669"/>
    <property type="project" value="UniProtKB-UniRule"/>
</dbReference>
<dbReference type="InterPro" id="IPR027785">
    <property type="entry name" value="UvrD-like_helicase_C"/>
</dbReference>
<dbReference type="InterPro" id="IPR006344">
    <property type="entry name" value="RecD"/>
</dbReference>
<keyword evidence="5 11" id="KW-0347">Helicase</keyword>
<sequence>MTVDILPWLDLEIIEQRLRPLDRAFARFLATLDASADARVLAAAAMTSKELGDGHICVDVNELAERVPWLHDVADELRASPLVATTYEDNASPLVLDGDLLYLRRFWRYEVGVAGAIRSRLAHEGTPAGLASELARLFPPDDMSPDWQKIACAIAARGAFAVITGGPGTGKTTTVVRLLGLLQTLAIRRGEPRLRIRLAAPTGKAAARLNASIAGQIERLNVDAQVKQAIPAEVTTLHRLLGSRPDSRAFRHDRDNPLHLDVLVIDEASMIDLEMMAATLDALPPDARLVLLGDKDQLSSVEAGAVLGDLCARAEAGRYDADTVQWLAEVCDVDMAAWRDPEEARALDQRVVMLRRSRRFGEHSGIGALANAIRQGDTQAAGQTLKASSGDIALQVPTADGIATLAIEGRAGTPGYRAYLDWIERERPQPDAPFDAFEAWGGGALQAYARFQLLCASRHGDTGVPAQNERIAQGLAARGLIDIERDWYEGRPVMVTRNDYAIGLMNGDVGITLWIPDGQGGMALRVVFAVLDEHGKERVRFVVPSRLAAVETVYAMTVHKSQGSEFEHTALALPTEPSAVLTRELLYTGVTRAKTHFTLLATPDIMAYAIARQTRRASGLLPRLL</sequence>
<feature type="binding site" evidence="11">
    <location>
        <begin position="165"/>
        <end position="172"/>
    </location>
    <ligand>
        <name>ATP</name>
        <dbReference type="ChEBI" id="CHEBI:30616"/>
    </ligand>
</feature>